<reference evidence="1 2" key="1">
    <citation type="submission" date="2023-09" db="EMBL/GenBank/DDBJ databases">
        <title>Complete-Gapless Cercospora beticola genome.</title>
        <authorList>
            <person name="Wyatt N.A."/>
            <person name="Spanner R.E."/>
            <person name="Bolton M.D."/>
        </authorList>
    </citation>
    <scope>NUCLEOTIDE SEQUENCE [LARGE SCALE GENOMIC DNA]</scope>
    <source>
        <strain evidence="1">Cb09-40</strain>
    </source>
</reference>
<keyword evidence="2" id="KW-1185">Reference proteome</keyword>
<dbReference type="RefSeq" id="XP_065458658.1">
    <property type="nucleotide sequence ID" value="XM_065602586.1"/>
</dbReference>
<sequence>MYPGSILHYRQMLQAFRTEDFDIGYLNKQNRFGFMGNGITELEAQGGNLAFYLEK</sequence>
<proteinExistence type="predicted"/>
<evidence type="ECO:0000313" key="2">
    <source>
        <dbReference type="Proteomes" id="UP001302367"/>
    </source>
</evidence>
<dbReference type="EMBL" id="CP134186">
    <property type="protein sequence ID" value="WPB00100.1"/>
    <property type="molecule type" value="Genomic_DNA"/>
</dbReference>
<dbReference type="GeneID" id="90644102"/>
<organism evidence="1 2">
    <name type="scientific">Cercospora beticola</name>
    <name type="common">Sugarbeet leaf spot fungus</name>
    <dbReference type="NCBI Taxonomy" id="122368"/>
    <lineage>
        <taxon>Eukaryota</taxon>
        <taxon>Fungi</taxon>
        <taxon>Dikarya</taxon>
        <taxon>Ascomycota</taxon>
        <taxon>Pezizomycotina</taxon>
        <taxon>Dothideomycetes</taxon>
        <taxon>Dothideomycetidae</taxon>
        <taxon>Mycosphaerellales</taxon>
        <taxon>Mycosphaerellaceae</taxon>
        <taxon>Cercospora</taxon>
    </lineage>
</organism>
<dbReference type="Proteomes" id="UP001302367">
    <property type="component" value="Chromosome 3"/>
</dbReference>
<protein>
    <submittedName>
        <fullName evidence="1">Uncharacterized protein</fullName>
    </submittedName>
</protein>
<gene>
    <name evidence="1" type="ORF">RHO25_004719</name>
</gene>
<name>A0ABZ0NKL7_CERBT</name>
<evidence type="ECO:0000313" key="1">
    <source>
        <dbReference type="EMBL" id="WPB00100.1"/>
    </source>
</evidence>
<accession>A0ABZ0NKL7</accession>